<dbReference type="AlphaFoldDB" id="A0AAW1PDA0"/>
<evidence type="ECO:0000313" key="1">
    <source>
        <dbReference type="EMBL" id="KAK9807888.1"/>
    </source>
</evidence>
<protein>
    <submittedName>
        <fullName evidence="1">Uncharacterized protein</fullName>
    </submittedName>
</protein>
<accession>A0AAW1PDA0</accession>
<gene>
    <name evidence="1" type="ORF">WJX72_012298</name>
</gene>
<keyword evidence="2" id="KW-1185">Reference proteome</keyword>
<organism evidence="1 2">
    <name type="scientific">[Myrmecia] bisecta</name>
    <dbReference type="NCBI Taxonomy" id="41462"/>
    <lineage>
        <taxon>Eukaryota</taxon>
        <taxon>Viridiplantae</taxon>
        <taxon>Chlorophyta</taxon>
        <taxon>core chlorophytes</taxon>
        <taxon>Trebouxiophyceae</taxon>
        <taxon>Trebouxiales</taxon>
        <taxon>Trebouxiaceae</taxon>
        <taxon>Myrmecia</taxon>
    </lineage>
</organism>
<comment type="caution">
    <text evidence="1">The sequence shown here is derived from an EMBL/GenBank/DDBJ whole genome shotgun (WGS) entry which is preliminary data.</text>
</comment>
<dbReference type="PROSITE" id="PS51257">
    <property type="entry name" value="PROKAR_LIPOPROTEIN"/>
    <property type="match status" value="1"/>
</dbReference>
<dbReference type="SUPFAM" id="SSF51004">
    <property type="entry name" value="C-terminal (heme d1) domain of cytochrome cd1-nitrite reductase"/>
    <property type="match status" value="1"/>
</dbReference>
<proteinExistence type="predicted"/>
<reference evidence="1 2" key="1">
    <citation type="journal article" date="2024" name="Nat. Commun.">
        <title>Phylogenomics reveals the evolutionary origins of lichenization in chlorophyte algae.</title>
        <authorList>
            <person name="Puginier C."/>
            <person name="Libourel C."/>
            <person name="Otte J."/>
            <person name="Skaloud P."/>
            <person name="Haon M."/>
            <person name="Grisel S."/>
            <person name="Petersen M."/>
            <person name="Berrin J.G."/>
            <person name="Delaux P.M."/>
            <person name="Dal Grande F."/>
            <person name="Keller J."/>
        </authorList>
    </citation>
    <scope>NUCLEOTIDE SEQUENCE [LARGE SCALE GENOMIC DNA]</scope>
    <source>
        <strain evidence="1 2">SAG 2043</strain>
    </source>
</reference>
<sequence>MRDQAAGITTFRSVLVIKLKMAPVLTVLVGCLSLLAAVGGVRLGDEAFAVNTTGRMWVIQVVDLDNLTIIKNTTTDQDGQPLTAVSPTAASGNKSNVTRTWNDVVYQQDPSRSLYYIFINEGDTYVDASGNPFSYITVIDTRKQEIVPRLKAGARPVHIYAVQPHQGGLVALDYGGSFSIVALDDASKLDTQIAEL</sequence>
<evidence type="ECO:0000313" key="2">
    <source>
        <dbReference type="Proteomes" id="UP001489004"/>
    </source>
</evidence>
<dbReference type="InterPro" id="IPR011048">
    <property type="entry name" value="Haem_d1_sf"/>
</dbReference>
<dbReference type="Proteomes" id="UP001489004">
    <property type="component" value="Unassembled WGS sequence"/>
</dbReference>
<dbReference type="EMBL" id="JALJOR010000012">
    <property type="protein sequence ID" value="KAK9807888.1"/>
    <property type="molecule type" value="Genomic_DNA"/>
</dbReference>
<name>A0AAW1PDA0_9CHLO</name>